<evidence type="ECO:0000313" key="4">
    <source>
        <dbReference type="Proteomes" id="UP001396334"/>
    </source>
</evidence>
<comment type="caution">
    <text evidence="3">The sequence shown here is derived from an EMBL/GenBank/DDBJ whole genome shotgun (WGS) entry which is preliminary data.</text>
</comment>
<dbReference type="Proteomes" id="UP001396334">
    <property type="component" value="Unassembled WGS sequence"/>
</dbReference>
<name>A0ABR2T8I9_9ROSI</name>
<keyword evidence="4" id="KW-1185">Reference proteome</keyword>
<sequence length="120" mass="13510">MTQKLEPRSVECVFLGYYVTQSAYKFLESTTNRIYVSHHVPHIFPFATRHGLPMPQQPDVSLPIMSRQLATSLPTMPRQPDASLPIVPDDSIATPVPLVDLPQPHQDVSPDLPQHHPLQQ</sequence>
<evidence type="ECO:0000259" key="2">
    <source>
        <dbReference type="Pfam" id="PF25597"/>
    </source>
</evidence>
<feature type="region of interest" description="Disordered" evidence="1">
    <location>
        <begin position="74"/>
        <end position="120"/>
    </location>
</feature>
<reference evidence="3 4" key="1">
    <citation type="journal article" date="2024" name="G3 (Bethesda)">
        <title>Genome assembly of Hibiscus sabdariffa L. provides insights into metabolisms of medicinal natural products.</title>
        <authorList>
            <person name="Kim T."/>
        </authorList>
    </citation>
    <scope>NUCLEOTIDE SEQUENCE [LARGE SCALE GENOMIC DNA]</scope>
    <source>
        <strain evidence="3">TK-2024</strain>
        <tissue evidence="3">Old leaves</tissue>
    </source>
</reference>
<evidence type="ECO:0000256" key="1">
    <source>
        <dbReference type="SAM" id="MobiDB-lite"/>
    </source>
</evidence>
<feature type="domain" description="Retroviral polymerase SH3-like" evidence="2">
    <location>
        <begin position="3"/>
        <end position="40"/>
    </location>
</feature>
<gene>
    <name evidence="3" type="ORF">V6N11_049837</name>
</gene>
<accession>A0ABR2T8I9</accession>
<dbReference type="EMBL" id="JBBPBN010000007">
    <property type="protein sequence ID" value="KAK9033651.1"/>
    <property type="molecule type" value="Genomic_DNA"/>
</dbReference>
<dbReference type="Pfam" id="PF25597">
    <property type="entry name" value="SH3_retrovirus"/>
    <property type="match status" value="1"/>
</dbReference>
<protein>
    <recommendedName>
        <fullName evidence="2">Retroviral polymerase SH3-like domain-containing protein</fullName>
    </recommendedName>
</protein>
<dbReference type="InterPro" id="IPR057670">
    <property type="entry name" value="SH3_retrovirus"/>
</dbReference>
<organism evidence="3 4">
    <name type="scientific">Hibiscus sabdariffa</name>
    <name type="common">roselle</name>
    <dbReference type="NCBI Taxonomy" id="183260"/>
    <lineage>
        <taxon>Eukaryota</taxon>
        <taxon>Viridiplantae</taxon>
        <taxon>Streptophyta</taxon>
        <taxon>Embryophyta</taxon>
        <taxon>Tracheophyta</taxon>
        <taxon>Spermatophyta</taxon>
        <taxon>Magnoliopsida</taxon>
        <taxon>eudicotyledons</taxon>
        <taxon>Gunneridae</taxon>
        <taxon>Pentapetalae</taxon>
        <taxon>rosids</taxon>
        <taxon>malvids</taxon>
        <taxon>Malvales</taxon>
        <taxon>Malvaceae</taxon>
        <taxon>Malvoideae</taxon>
        <taxon>Hibiscus</taxon>
    </lineage>
</organism>
<proteinExistence type="predicted"/>
<evidence type="ECO:0000313" key="3">
    <source>
        <dbReference type="EMBL" id="KAK9033651.1"/>
    </source>
</evidence>